<organism evidence="2 3">
    <name type="scientific">Eutrema salsugineum</name>
    <name type="common">Saltwater cress</name>
    <name type="synonym">Sisymbrium salsugineum</name>
    <dbReference type="NCBI Taxonomy" id="72664"/>
    <lineage>
        <taxon>Eukaryota</taxon>
        <taxon>Viridiplantae</taxon>
        <taxon>Streptophyta</taxon>
        <taxon>Embryophyta</taxon>
        <taxon>Tracheophyta</taxon>
        <taxon>Spermatophyta</taxon>
        <taxon>Magnoliopsida</taxon>
        <taxon>eudicotyledons</taxon>
        <taxon>Gunneridae</taxon>
        <taxon>Pentapetalae</taxon>
        <taxon>rosids</taxon>
        <taxon>malvids</taxon>
        <taxon>Brassicales</taxon>
        <taxon>Brassicaceae</taxon>
        <taxon>Eutremeae</taxon>
        <taxon>Eutrema</taxon>
    </lineage>
</organism>
<dbReference type="eggNOG" id="KOG1072">
    <property type="taxonomic scope" value="Eukaryota"/>
</dbReference>
<gene>
    <name evidence="2" type="ORF">EUTSA_v10019497mg</name>
</gene>
<reference evidence="2 3" key="1">
    <citation type="journal article" date="2013" name="Front. Plant Sci.">
        <title>The Reference Genome of the Halophytic Plant Eutrema salsugineum.</title>
        <authorList>
            <person name="Yang R."/>
            <person name="Jarvis D.E."/>
            <person name="Chen H."/>
            <person name="Beilstein M.A."/>
            <person name="Grimwood J."/>
            <person name="Jenkins J."/>
            <person name="Shu S."/>
            <person name="Prochnik S."/>
            <person name="Xin M."/>
            <person name="Ma C."/>
            <person name="Schmutz J."/>
            <person name="Wing R.A."/>
            <person name="Mitchell-Olds T."/>
            <person name="Schumaker K.S."/>
            <person name="Wang X."/>
        </authorList>
    </citation>
    <scope>NUCLEOTIDE SEQUENCE [LARGE SCALE GENOMIC DNA]</scope>
</reference>
<dbReference type="Pfam" id="PF25210">
    <property type="entry name" value="Kelch_FKB95"/>
    <property type="match status" value="1"/>
</dbReference>
<dbReference type="Proteomes" id="UP000030689">
    <property type="component" value="Unassembled WGS sequence"/>
</dbReference>
<proteinExistence type="predicted"/>
<evidence type="ECO:0000313" key="2">
    <source>
        <dbReference type="EMBL" id="ESQ28448.1"/>
    </source>
</evidence>
<feature type="non-terminal residue" evidence="2">
    <location>
        <position position="1"/>
    </location>
</feature>
<evidence type="ECO:0000313" key="3">
    <source>
        <dbReference type="Proteomes" id="UP000030689"/>
    </source>
</evidence>
<dbReference type="Gramene" id="ESQ28448">
    <property type="protein sequence ID" value="ESQ28448"/>
    <property type="gene ID" value="EUTSA_v10019497mg"/>
</dbReference>
<dbReference type="InterPro" id="IPR050354">
    <property type="entry name" value="F-box/kelch-repeat_ARATH"/>
</dbReference>
<name>V4KMA5_EUTSA</name>
<dbReference type="AlphaFoldDB" id="V4KMA5"/>
<dbReference type="PANTHER" id="PTHR24414">
    <property type="entry name" value="F-BOX/KELCH-REPEAT PROTEIN SKIP4"/>
    <property type="match status" value="1"/>
</dbReference>
<dbReference type="KEGG" id="eus:EUTSA_v10019497mg"/>
<dbReference type="OrthoDB" id="1111644at2759"/>
<accession>V4KMA5</accession>
<evidence type="ECO:0000259" key="1">
    <source>
        <dbReference type="Pfam" id="PF25210"/>
    </source>
</evidence>
<dbReference type="EMBL" id="KI517953">
    <property type="protein sequence ID" value="ESQ28448.1"/>
    <property type="molecule type" value="Genomic_DNA"/>
</dbReference>
<feature type="domain" description="FKB95-like N-terminal Kelch" evidence="1">
    <location>
        <begin position="8"/>
        <end position="164"/>
    </location>
</feature>
<dbReference type="PANTHER" id="PTHR24414:SF172">
    <property type="entry name" value="F-BOX DOMAIN-CONTAINING PROTEIN"/>
    <property type="match status" value="1"/>
</dbReference>
<sequence>RKKKKKKNKNKKVYALDDKAQSFYFVPSEYMFWNKGTRDSKPGTRTHWCAVGKLLYCVGAHGSILWCEPDVLDWKEVKGLENLKKSFSGSRDVLFNPGPRLYCPPRMVKSEISRLGSNSSGNIVIFWNARLKNPDGLELCSAEISVERREGGDIWGKIEWSGALFKLGPLSHSYGEVLYSASVFV</sequence>
<dbReference type="InterPro" id="IPR057499">
    <property type="entry name" value="Kelch_FKB95"/>
</dbReference>
<keyword evidence="3" id="KW-1185">Reference proteome</keyword>
<protein>
    <recommendedName>
        <fullName evidence="1">FKB95-like N-terminal Kelch domain-containing protein</fullName>
    </recommendedName>
</protein>